<dbReference type="Pfam" id="PF01782">
    <property type="entry name" value="RimM"/>
    <property type="match status" value="1"/>
</dbReference>
<reference evidence="9 11" key="1">
    <citation type="submission" date="2023-07" db="EMBL/GenBank/DDBJ databases">
        <title>Unpublished Manusciprt.</title>
        <authorList>
            <person name="Aydin F."/>
            <person name="Tarhane S."/>
            <person name="Saticioglu I.B."/>
            <person name="Karakaya E."/>
            <person name="Abay S."/>
            <person name="Guran O."/>
            <person name="Bozkurt E."/>
            <person name="Uzum N."/>
            <person name="Olgun K."/>
            <person name="Jablonski D."/>
        </authorList>
    </citation>
    <scope>NUCLEOTIDE SEQUENCE</scope>
    <source>
        <strain evidence="11">faydin-H75</strain>
        <strain evidence="9">Faydin-H76</strain>
    </source>
</reference>
<evidence type="ECO:0000259" key="6">
    <source>
        <dbReference type="Pfam" id="PF01782"/>
    </source>
</evidence>
<comment type="function">
    <text evidence="5">An accessory protein needed during the final step in the assembly of 30S ribosomal subunit, possibly for assembly of the head region. Essential for efficient processing of 16S rRNA. May be needed both before and after RbfA during the maturation of 16S rRNA. It has affinity for free ribosomal 30S subunits but not for 70S ribosomes.</text>
</comment>
<evidence type="ECO:0000259" key="7">
    <source>
        <dbReference type="Pfam" id="PF24986"/>
    </source>
</evidence>
<evidence type="ECO:0000256" key="1">
    <source>
        <dbReference type="ARBA" id="ARBA00022490"/>
    </source>
</evidence>
<dbReference type="SUPFAM" id="SSF50346">
    <property type="entry name" value="PRC-barrel domain"/>
    <property type="match status" value="1"/>
</dbReference>
<evidence type="ECO:0000313" key="11">
    <source>
        <dbReference type="Proteomes" id="UP001240777"/>
    </source>
</evidence>
<dbReference type="Pfam" id="PF24986">
    <property type="entry name" value="PRC_RimM"/>
    <property type="match status" value="1"/>
</dbReference>
<sequence>MIPKNDSSLVQVGKLGRTIGLDGGLKFILNTDFPQSIQKGLNLTLVFPDNFSSSDSSYTIKSFNPNKSVVFFEGIDEITQAKTLTNAIAYVSIEDTKRLCKLNENEYFWFELIGYTIDENNEILGKVVNIERIGAIDYLIIETSEKLVLEKLPKKFLIPYIEVFIIQVSREEKSIFVKGAKSILEAS</sequence>
<evidence type="ECO:0000313" key="10">
    <source>
        <dbReference type="Proteomes" id="UP001177258"/>
    </source>
</evidence>
<feature type="domain" description="Ribosome maturation factor RimM PRC barrel" evidence="7">
    <location>
        <begin position="109"/>
        <end position="179"/>
    </location>
</feature>
<accession>A0AA90TF10</accession>
<organism evidence="9 10">
    <name type="scientific">Helicobacter cappadocius</name>
    <dbReference type="NCBI Taxonomy" id="3063998"/>
    <lineage>
        <taxon>Bacteria</taxon>
        <taxon>Pseudomonadati</taxon>
        <taxon>Campylobacterota</taxon>
        <taxon>Epsilonproteobacteria</taxon>
        <taxon>Campylobacterales</taxon>
        <taxon>Helicobacteraceae</taxon>
        <taxon>Helicobacter</taxon>
    </lineage>
</organism>
<dbReference type="SUPFAM" id="SSF50447">
    <property type="entry name" value="Translation proteins"/>
    <property type="match status" value="1"/>
</dbReference>
<dbReference type="PANTHER" id="PTHR33692:SF1">
    <property type="entry name" value="RIBOSOME MATURATION FACTOR RIMM"/>
    <property type="match status" value="1"/>
</dbReference>
<dbReference type="EMBL" id="JAUPEV010000006">
    <property type="protein sequence ID" value="MDO7253256.1"/>
    <property type="molecule type" value="Genomic_DNA"/>
</dbReference>
<gene>
    <name evidence="5 9" type="primary">rimM</name>
    <name evidence="8" type="ORF">Q5I04_04950</name>
    <name evidence="9" type="ORF">Q5I06_05265</name>
</gene>
<evidence type="ECO:0000256" key="4">
    <source>
        <dbReference type="ARBA" id="ARBA00023186"/>
    </source>
</evidence>
<reference evidence="8" key="2">
    <citation type="submission" date="2023-07" db="EMBL/GenBank/DDBJ databases">
        <authorList>
            <person name="Aydin F."/>
            <person name="Tarhane S."/>
            <person name="Saticioglu I.B."/>
            <person name="Karakaya E."/>
            <person name="Abay S."/>
            <person name="Guran O."/>
            <person name="Bozkurt E."/>
            <person name="Uzum N."/>
            <person name="Olgun K."/>
            <person name="Jablonski D."/>
        </authorList>
    </citation>
    <scope>NUCLEOTIDE SEQUENCE</scope>
    <source>
        <strain evidence="8">Faydin-H75</strain>
    </source>
</reference>
<proteinExistence type="inferred from homology"/>
<dbReference type="NCBIfam" id="TIGR02273">
    <property type="entry name" value="16S_RimM"/>
    <property type="match status" value="1"/>
</dbReference>
<dbReference type="Proteomes" id="UP001177258">
    <property type="component" value="Unassembled WGS sequence"/>
</dbReference>
<dbReference type="EMBL" id="JAUYZK010000006">
    <property type="protein sequence ID" value="MDP2539180.1"/>
    <property type="molecule type" value="Genomic_DNA"/>
</dbReference>
<evidence type="ECO:0000313" key="9">
    <source>
        <dbReference type="EMBL" id="MDP2539180.1"/>
    </source>
</evidence>
<dbReference type="RefSeq" id="WP_305517100.1">
    <property type="nucleotide sequence ID" value="NZ_JAUPEV010000006.1"/>
</dbReference>
<keyword evidence="4 5" id="KW-0143">Chaperone</keyword>
<protein>
    <recommendedName>
        <fullName evidence="5">Ribosome maturation factor RimM</fullName>
    </recommendedName>
</protein>
<dbReference type="GO" id="GO:0006364">
    <property type="term" value="P:rRNA processing"/>
    <property type="evidence" value="ECO:0007669"/>
    <property type="project" value="UniProtKB-UniRule"/>
</dbReference>
<dbReference type="InterPro" id="IPR036976">
    <property type="entry name" value="RimM_N_sf"/>
</dbReference>
<dbReference type="InterPro" id="IPR009000">
    <property type="entry name" value="Transl_B-barrel_sf"/>
</dbReference>
<keyword evidence="11" id="KW-1185">Reference proteome</keyword>
<evidence type="ECO:0000313" key="8">
    <source>
        <dbReference type="EMBL" id="MDO7253256.1"/>
    </source>
</evidence>
<dbReference type="Gene3D" id="2.40.30.60">
    <property type="entry name" value="RimM"/>
    <property type="match status" value="1"/>
</dbReference>
<evidence type="ECO:0000256" key="5">
    <source>
        <dbReference type="HAMAP-Rule" id="MF_00014"/>
    </source>
</evidence>
<dbReference type="GO" id="GO:0043022">
    <property type="term" value="F:ribosome binding"/>
    <property type="evidence" value="ECO:0007669"/>
    <property type="project" value="InterPro"/>
</dbReference>
<dbReference type="PANTHER" id="PTHR33692">
    <property type="entry name" value="RIBOSOME MATURATION FACTOR RIMM"/>
    <property type="match status" value="1"/>
</dbReference>
<dbReference type="AlphaFoldDB" id="A0AA90TF10"/>
<dbReference type="GO" id="GO:0005737">
    <property type="term" value="C:cytoplasm"/>
    <property type="evidence" value="ECO:0007669"/>
    <property type="project" value="UniProtKB-SubCell"/>
</dbReference>
<comment type="caution">
    <text evidence="9">The sequence shown here is derived from an EMBL/GenBank/DDBJ whole genome shotgun (WGS) entry which is preliminary data.</text>
</comment>
<dbReference type="InterPro" id="IPR011033">
    <property type="entry name" value="PRC_barrel-like_sf"/>
</dbReference>
<dbReference type="Gene3D" id="2.30.30.240">
    <property type="entry name" value="PRC-barrel domain"/>
    <property type="match status" value="1"/>
</dbReference>
<evidence type="ECO:0000256" key="2">
    <source>
        <dbReference type="ARBA" id="ARBA00022517"/>
    </source>
</evidence>
<reference evidence="8 10" key="3">
    <citation type="journal article" date="2024" name="Syst. Appl. Microbiol.">
        <title>Helicobacter cappadocius sp. nov., from lizards: The first psychrotrophic Helicobacter species.</title>
        <authorList>
            <person name="Aydin F."/>
            <person name="Tarhane S."/>
            <person name="Karakaya E."/>
            <person name="Abay S."/>
            <person name="Kayman T."/>
            <person name="Guran O."/>
            <person name="Bozkurt E."/>
            <person name="Uzum N."/>
            <person name="Avci A."/>
            <person name="Olgun K."/>
            <person name="Jablonski D."/>
            <person name="Guran C."/>
            <person name="Burcin Saticioglu I."/>
        </authorList>
    </citation>
    <scope>NUCLEOTIDE SEQUENCE [LARGE SCALE GENOMIC DNA]</scope>
    <source>
        <strain evidence="8">Faydin-H75</strain>
        <strain evidence="10">faydin-H76</strain>
    </source>
</reference>
<comment type="subunit">
    <text evidence="5">Binds ribosomal protein uS19.</text>
</comment>
<name>A0AA90TF10_9HELI</name>
<dbReference type="GO" id="GO:0005840">
    <property type="term" value="C:ribosome"/>
    <property type="evidence" value="ECO:0007669"/>
    <property type="project" value="InterPro"/>
</dbReference>
<comment type="domain">
    <text evidence="5">The PRC barrel domain binds ribosomal protein uS19.</text>
</comment>
<dbReference type="HAMAP" id="MF_00014">
    <property type="entry name" value="Ribosome_mat_RimM"/>
    <property type="match status" value="1"/>
</dbReference>
<dbReference type="GO" id="GO:0042274">
    <property type="term" value="P:ribosomal small subunit biogenesis"/>
    <property type="evidence" value="ECO:0007669"/>
    <property type="project" value="UniProtKB-UniRule"/>
</dbReference>
<keyword evidence="2 5" id="KW-0690">Ribosome biogenesis</keyword>
<keyword evidence="3 5" id="KW-0698">rRNA processing</keyword>
<dbReference type="InterPro" id="IPR011961">
    <property type="entry name" value="RimM"/>
</dbReference>
<comment type="subcellular location">
    <subcellularLocation>
        <location evidence="5">Cytoplasm</location>
    </subcellularLocation>
</comment>
<evidence type="ECO:0000256" key="3">
    <source>
        <dbReference type="ARBA" id="ARBA00022552"/>
    </source>
</evidence>
<dbReference type="InterPro" id="IPR056792">
    <property type="entry name" value="PRC_RimM"/>
</dbReference>
<dbReference type="Proteomes" id="UP001240777">
    <property type="component" value="Unassembled WGS sequence"/>
</dbReference>
<feature type="domain" description="RimM N-terminal" evidence="6">
    <location>
        <begin position="11"/>
        <end position="94"/>
    </location>
</feature>
<dbReference type="InterPro" id="IPR002676">
    <property type="entry name" value="RimM_N"/>
</dbReference>
<keyword evidence="1 5" id="KW-0963">Cytoplasm</keyword>
<comment type="similarity">
    <text evidence="5">Belongs to the RimM family.</text>
</comment>